<comment type="catalytic activity">
    <reaction evidence="14 16">
        <text>L-leucine + 2-oxoglutarate = 4-methyl-2-oxopentanoate + L-glutamate</text>
        <dbReference type="Rhea" id="RHEA:18321"/>
        <dbReference type="ChEBI" id="CHEBI:16810"/>
        <dbReference type="ChEBI" id="CHEBI:17865"/>
        <dbReference type="ChEBI" id="CHEBI:29985"/>
        <dbReference type="ChEBI" id="CHEBI:57427"/>
        <dbReference type="EC" id="2.6.1.42"/>
    </reaction>
</comment>
<sequence length="305" mass="34067">MEETQFIWMNGRMVKWNDARIHVLTHTLHYGTGVFEGIRCYDTPKGPAIFRLKDHIKRLVDSAHIMQMKLPYSQADYENACRDSVKKNAVRECYIRPLVYYGYGKMGLATTGCVVDSIVAVWPWGSYLGDEGLKNGIRAKISSYSRPTVNSSMTKSKTTGSYANSTLVKMEALNAGYEEALVLDANGFVAEASGENIFIVRSGELITPPATNALEGITRKSIMEIAANEGLRISEQTFTRDQLYIADECFITGTAAELTPVREVDDRMIGEGKVGPATKKLQAKFFDIVHGKDSRYSKWLDFVEK</sequence>
<dbReference type="UniPathway" id="UPA00047">
    <property type="reaction ID" value="UER00058"/>
</dbReference>
<comment type="pathway">
    <text evidence="4 16">Amino-acid biosynthesis; L-valine biosynthesis; L-valine from pyruvate: step 4/4.</text>
</comment>
<dbReference type="Proteomes" id="UP000565078">
    <property type="component" value="Unassembled WGS sequence"/>
</dbReference>
<dbReference type="FunFam" id="3.20.10.10:FF:000002">
    <property type="entry name" value="D-alanine aminotransferase"/>
    <property type="match status" value="1"/>
</dbReference>
<comment type="catalytic activity">
    <reaction evidence="12 16">
        <text>L-valine + 2-oxoglutarate = 3-methyl-2-oxobutanoate + L-glutamate</text>
        <dbReference type="Rhea" id="RHEA:24813"/>
        <dbReference type="ChEBI" id="CHEBI:11851"/>
        <dbReference type="ChEBI" id="CHEBI:16810"/>
        <dbReference type="ChEBI" id="CHEBI:29985"/>
        <dbReference type="ChEBI" id="CHEBI:57762"/>
        <dbReference type="EC" id="2.6.1.42"/>
    </reaction>
</comment>
<dbReference type="GO" id="GO:0009097">
    <property type="term" value="P:isoleucine biosynthetic process"/>
    <property type="evidence" value="ECO:0007669"/>
    <property type="project" value="UniProtKB-UniPathway"/>
</dbReference>
<keyword evidence="8 16" id="KW-0028">Amino-acid biosynthesis</keyword>
<evidence type="ECO:0000256" key="4">
    <source>
        <dbReference type="ARBA" id="ARBA00004931"/>
    </source>
</evidence>
<evidence type="ECO:0000256" key="15">
    <source>
        <dbReference type="RuleBase" id="RU004106"/>
    </source>
</evidence>
<dbReference type="SUPFAM" id="SSF56752">
    <property type="entry name" value="D-aminoacid aminotransferase-like PLP-dependent enzymes"/>
    <property type="match status" value="1"/>
</dbReference>
<dbReference type="InterPro" id="IPR018300">
    <property type="entry name" value="Aminotrans_IV_CS"/>
</dbReference>
<reference evidence="18" key="1">
    <citation type="journal article" date="2020" name="bioRxiv">
        <title>A rank-normalized archaeal taxonomy based on genome phylogeny resolves widespread incomplete and uneven classifications.</title>
        <authorList>
            <person name="Rinke C."/>
            <person name="Chuvochina M."/>
            <person name="Mussig A.J."/>
            <person name="Chaumeil P.-A."/>
            <person name="Waite D.W."/>
            <person name="Whitman W.B."/>
            <person name="Parks D.H."/>
            <person name="Hugenholtz P."/>
        </authorList>
    </citation>
    <scope>NUCLEOTIDE SEQUENCE [LARGE SCALE GENOMIC DNA]</scope>
</reference>
<evidence type="ECO:0000256" key="11">
    <source>
        <dbReference type="ARBA" id="ARBA00023304"/>
    </source>
</evidence>
<dbReference type="InterPro" id="IPR043132">
    <property type="entry name" value="BCAT-like_C"/>
</dbReference>
<evidence type="ECO:0000256" key="7">
    <source>
        <dbReference type="ARBA" id="ARBA00022576"/>
    </source>
</evidence>
<dbReference type="EC" id="2.6.1.42" evidence="16"/>
<keyword evidence="10 16" id="KW-0663">Pyridoxal phosphate</keyword>
<evidence type="ECO:0000313" key="18">
    <source>
        <dbReference type="Proteomes" id="UP000565078"/>
    </source>
</evidence>
<comment type="caution">
    <text evidence="17">The sequence shown here is derived from an EMBL/GenBank/DDBJ whole genome shotgun (WGS) entry which is preliminary data.</text>
</comment>
<evidence type="ECO:0000256" key="2">
    <source>
        <dbReference type="ARBA" id="ARBA00003109"/>
    </source>
</evidence>
<protein>
    <recommendedName>
        <fullName evidence="16">Branched-chain-amino-acid aminotransferase</fullName>
        <shortName evidence="16">BCAT</shortName>
        <ecNumber evidence="16">2.6.1.42</ecNumber>
    </recommendedName>
</protein>
<evidence type="ECO:0000256" key="5">
    <source>
        <dbReference type="ARBA" id="ARBA00005072"/>
    </source>
</evidence>
<dbReference type="PANTHER" id="PTHR42743:SF11">
    <property type="entry name" value="AMINODEOXYCHORISMATE LYASE"/>
    <property type="match status" value="1"/>
</dbReference>
<keyword evidence="7 16" id="KW-0032">Aminotransferase</keyword>
<dbReference type="UniPathway" id="UPA00048">
    <property type="reaction ID" value="UER00073"/>
</dbReference>
<dbReference type="InterPro" id="IPR036038">
    <property type="entry name" value="Aminotransferase-like"/>
</dbReference>
<dbReference type="GO" id="GO:0005829">
    <property type="term" value="C:cytosol"/>
    <property type="evidence" value="ECO:0007669"/>
    <property type="project" value="TreeGrafter"/>
</dbReference>
<dbReference type="PROSITE" id="PS00770">
    <property type="entry name" value="AA_TRANSFER_CLASS_4"/>
    <property type="match status" value="1"/>
</dbReference>
<dbReference type="Pfam" id="PF01063">
    <property type="entry name" value="Aminotran_4"/>
    <property type="match status" value="1"/>
</dbReference>
<dbReference type="GO" id="GO:0009098">
    <property type="term" value="P:L-leucine biosynthetic process"/>
    <property type="evidence" value="ECO:0007669"/>
    <property type="project" value="UniProtKB-UniPathway"/>
</dbReference>
<evidence type="ECO:0000256" key="12">
    <source>
        <dbReference type="ARBA" id="ARBA00048212"/>
    </source>
</evidence>
<gene>
    <name evidence="16" type="primary">ilvE</name>
    <name evidence="17" type="ORF">HA254_04200</name>
</gene>
<evidence type="ECO:0000256" key="6">
    <source>
        <dbReference type="ARBA" id="ARBA00009320"/>
    </source>
</evidence>
<dbReference type="InterPro" id="IPR001544">
    <property type="entry name" value="Aminotrans_IV"/>
</dbReference>
<comment type="pathway">
    <text evidence="3 16">Amino-acid biosynthesis; L-isoleucine biosynthesis; L-isoleucine from 2-oxobutanoate: step 4/4.</text>
</comment>
<dbReference type="InterPro" id="IPR050571">
    <property type="entry name" value="Class-IV_PLP-Dep_Aminotrnsfr"/>
</dbReference>
<name>A0A7J4J0D3_9ARCH</name>
<evidence type="ECO:0000256" key="10">
    <source>
        <dbReference type="ARBA" id="ARBA00022898"/>
    </source>
</evidence>
<evidence type="ECO:0000256" key="1">
    <source>
        <dbReference type="ARBA" id="ARBA00001933"/>
    </source>
</evidence>
<dbReference type="AlphaFoldDB" id="A0A7J4J0D3"/>
<comment type="similarity">
    <text evidence="6 15">Belongs to the class-IV pyridoxal-phosphate-dependent aminotransferase family.</text>
</comment>
<dbReference type="CDD" id="cd01557">
    <property type="entry name" value="BCAT_beta_family"/>
    <property type="match status" value="1"/>
</dbReference>
<dbReference type="Gene3D" id="3.30.470.10">
    <property type="match status" value="1"/>
</dbReference>
<dbReference type="PANTHER" id="PTHR42743">
    <property type="entry name" value="AMINO-ACID AMINOTRANSFERASE"/>
    <property type="match status" value="1"/>
</dbReference>
<dbReference type="NCBIfam" id="NF005146">
    <property type="entry name" value="PRK06606.1"/>
    <property type="match status" value="1"/>
</dbReference>
<proteinExistence type="inferred from homology"/>
<evidence type="ECO:0000256" key="13">
    <source>
        <dbReference type="ARBA" id="ARBA00048798"/>
    </source>
</evidence>
<accession>A0A7J4J0D3</accession>
<dbReference type="InterPro" id="IPR043131">
    <property type="entry name" value="BCAT-like_N"/>
</dbReference>
<comment type="cofactor">
    <cofactor evidence="1 16">
        <name>pyridoxal 5'-phosphate</name>
        <dbReference type="ChEBI" id="CHEBI:597326"/>
    </cofactor>
</comment>
<evidence type="ECO:0000256" key="9">
    <source>
        <dbReference type="ARBA" id="ARBA00022679"/>
    </source>
</evidence>
<evidence type="ECO:0000256" key="8">
    <source>
        <dbReference type="ARBA" id="ARBA00022605"/>
    </source>
</evidence>
<dbReference type="Gene3D" id="3.20.10.10">
    <property type="entry name" value="D-amino Acid Aminotransferase, subunit A, domain 2"/>
    <property type="match status" value="1"/>
</dbReference>
<dbReference type="GO" id="GO:0004084">
    <property type="term" value="F:branched-chain-amino-acid transaminase activity"/>
    <property type="evidence" value="ECO:0007669"/>
    <property type="project" value="UniProtKB-EC"/>
</dbReference>
<dbReference type="InterPro" id="IPR033939">
    <property type="entry name" value="BCAT_family"/>
</dbReference>
<dbReference type="EMBL" id="DUGC01000063">
    <property type="protein sequence ID" value="HIH09845.1"/>
    <property type="molecule type" value="Genomic_DNA"/>
</dbReference>
<evidence type="ECO:0000256" key="14">
    <source>
        <dbReference type="ARBA" id="ARBA00049229"/>
    </source>
</evidence>
<comment type="catalytic activity">
    <reaction evidence="13 16">
        <text>L-isoleucine + 2-oxoglutarate = (S)-3-methyl-2-oxopentanoate + L-glutamate</text>
        <dbReference type="Rhea" id="RHEA:24801"/>
        <dbReference type="ChEBI" id="CHEBI:16810"/>
        <dbReference type="ChEBI" id="CHEBI:29985"/>
        <dbReference type="ChEBI" id="CHEBI:35146"/>
        <dbReference type="ChEBI" id="CHEBI:58045"/>
        <dbReference type="EC" id="2.6.1.42"/>
    </reaction>
</comment>
<evidence type="ECO:0000313" key="17">
    <source>
        <dbReference type="EMBL" id="HIH09845.1"/>
    </source>
</evidence>
<dbReference type="NCBIfam" id="TIGR01122">
    <property type="entry name" value="ilvE_I"/>
    <property type="match status" value="1"/>
</dbReference>
<keyword evidence="11 16" id="KW-0100">Branched-chain amino acid biosynthesis</keyword>
<keyword evidence="9 16" id="KW-0808">Transferase</keyword>
<comment type="pathway">
    <text evidence="5 16">Amino-acid biosynthesis; L-leucine biosynthesis; L-leucine from 3-methyl-2-oxobutanoate: step 4/4.</text>
</comment>
<dbReference type="GO" id="GO:0009099">
    <property type="term" value="P:L-valine biosynthetic process"/>
    <property type="evidence" value="ECO:0007669"/>
    <property type="project" value="UniProtKB-UniPathway"/>
</dbReference>
<dbReference type="InterPro" id="IPR005785">
    <property type="entry name" value="B_amino_transI"/>
</dbReference>
<comment type="function">
    <text evidence="2 16">Acts on leucine, isoleucine and valine.</text>
</comment>
<evidence type="ECO:0000256" key="16">
    <source>
        <dbReference type="RuleBase" id="RU364094"/>
    </source>
</evidence>
<evidence type="ECO:0000256" key="3">
    <source>
        <dbReference type="ARBA" id="ARBA00004824"/>
    </source>
</evidence>
<dbReference type="UniPathway" id="UPA00049">
    <property type="reaction ID" value="UER00062"/>
</dbReference>
<organism evidence="17 18">
    <name type="scientific">Candidatus Iainarchaeum sp</name>
    <dbReference type="NCBI Taxonomy" id="3101447"/>
    <lineage>
        <taxon>Archaea</taxon>
        <taxon>Candidatus Iainarchaeota</taxon>
        <taxon>Candidatus Iainarchaeia</taxon>
        <taxon>Candidatus Iainarchaeales</taxon>
        <taxon>Candidatus Iainarchaeaceae</taxon>
        <taxon>Candidatus Iainarchaeum</taxon>
    </lineage>
</organism>